<dbReference type="InterPro" id="IPR022716">
    <property type="entry name" value="Gcn1_N"/>
</dbReference>
<dbReference type="Gene3D" id="1.25.10.10">
    <property type="entry name" value="Leucine-rich Repeat Variant"/>
    <property type="match status" value="8"/>
</dbReference>
<dbReference type="Pfam" id="PF24984">
    <property type="entry name" value="HEAT_EF3_GNC1"/>
    <property type="match status" value="1"/>
</dbReference>
<dbReference type="Pfam" id="PF24993">
    <property type="entry name" value="GNC1_N"/>
    <property type="match status" value="1"/>
</dbReference>
<keyword evidence="2" id="KW-0677">Repeat</keyword>
<keyword evidence="8" id="KW-1185">Reference proteome</keyword>
<dbReference type="PANTHER" id="PTHR23346">
    <property type="entry name" value="TRANSLATIONAL ACTIVATOR GCN1-RELATED"/>
    <property type="match status" value="1"/>
</dbReference>
<evidence type="ECO:0000256" key="1">
    <source>
        <dbReference type="ARBA" id="ARBA00007366"/>
    </source>
</evidence>
<dbReference type="InterPro" id="IPR016024">
    <property type="entry name" value="ARM-type_fold"/>
</dbReference>
<evidence type="ECO:0000256" key="2">
    <source>
        <dbReference type="ARBA" id="ARBA00022737"/>
    </source>
</evidence>
<dbReference type="PROSITE" id="PS50077">
    <property type="entry name" value="HEAT_REPEAT"/>
    <property type="match status" value="2"/>
</dbReference>
<dbReference type="InterPro" id="IPR011989">
    <property type="entry name" value="ARM-like"/>
</dbReference>
<dbReference type="InterPro" id="IPR021133">
    <property type="entry name" value="HEAT_type_2"/>
</dbReference>
<feature type="domain" description="TOG" evidence="6">
    <location>
        <begin position="1558"/>
        <end position="1790"/>
    </location>
</feature>
<dbReference type="Pfam" id="PF24987">
    <property type="entry name" value="HEAT_EF3_N"/>
    <property type="match status" value="2"/>
</dbReference>
<organism evidence="7 8">
    <name type="scientific">Batrachochytrium salamandrivorans</name>
    <dbReference type="NCBI Taxonomy" id="1357716"/>
    <lineage>
        <taxon>Eukaryota</taxon>
        <taxon>Fungi</taxon>
        <taxon>Fungi incertae sedis</taxon>
        <taxon>Chytridiomycota</taxon>
        <taxon>Chytridiomycota incertae sedis</taxon>
        <taxon>Chytridiomycetes</taxon>
        <taxon>Rhizophydiales</taxon>
        <taxon>Rhizophydiales incertae sedis</taxon>
        <taxon>Batrachochytrium</taxon>
    </lineage>
</organism>
<comment type="caution">
    <text evidence="7">The sequence shown here is derived from an EMBL/GenBank/DDBJ whole genome shotgun (WGS) entry which is preliminary data.</text>
</comment>
<evidence type="ECO:0000259" key="6">
    <source>
        <dbReference type="SMART" id="SM01349"/>
    </source>
</evidence>
<feature type="repeat" description="HEAT" evidence="3">
    <location>
        <begin position="1850"/>
        <end position="1888"/>
    </location>
</feature>
<evidence type="ECO:0000313" key="8">
    <source>
        <dbReference type="Proteomes" id="UP001648503"/>
    </source>
</evidence>
<protein>
    <recommendedName>
        <fullName evidence="6">TOG domain-containing protein</fullName>
    </recommendedName>
</protein>
<gene>
    <name evidence="7" type="ORF">BASA50_008198</name>
</gene>
<evidence type="ECO:0000313" key="7">
    <source>
        <dbReference type="EMBL" id="KAH6592207.1"/>
    </source>
</evidence>
<dbReference type="Proteomes" id="UP001648503">
    <property type="component" value="Unassembled WGS sequence"/>
</dbReference>
<proteinExistence type="inferred from homology"/>
<comment type="similarity">
    <text evidence="1">Belongs to the GCN1 family.</text>
</comment>
<dbReference type="Pfam" id="PF23271">
    <property type="entry name" value="HEAT_GCN1"/>
    <property type="match status" value="1"/>
</dbReference>
<evidence type="ECO:0000256" key="3">
    <source>
        <dbReference type="PROSITE-ProRule" id="PRU00103"/>
    </source>
</evidence>
<dbReference type="Pfam" id="PF12074">
    <property type="entry name" value="Gcn1_N"/>
    <property type="match status" value="1"/>
</dbReference>
<dbReference type="SUPFAM" id="SSF48371">
    <property type="entry name" value="ARM repeat"/>
    <property type="match status" value="4"/>
</dbReference>
<dbReference type="PANTHER" id="PTHR23346:SF7">
    <property type="entry name" value="STALLED RIBOSOME SENSOR GCN1"/>
    <property type="match status" value="1"/>
</dbReference>
<feature type="domain" description="TOG" evidence="6">
    <location>
        <begin position="1997"/>
        <end position="2257"/>
    </location>
</feature>
<feature type="compositionally biased region" description="Polar residues" evidence="5">
    <location>
        <begin position="1"/>
        <end position="19"/>
    </location>
</feature>
<feature type="repeat" description="HEAT" evidence="3">
    <location>
        <begin position="1731"/>
        <end position="1769"/>
    </location>
</feature>
<feature type="region of interest" description="Disordered" evidence="5">
    <location>
        <begin position="1"/>
        <end position="21"/>
    </location>
</feature>
<feature type="coiled-coil region" evidence="4">
    <location>
        <begin position="1238"/>
        <end position="1265"/>
    </location>
</feature>
<dbReference type="InterPro" id="IPR057546">
    <property type="entry name" value="HEAT_GCN1"/>
</dbReference>
<accession>A0ABQ8F4U9</accession>
<sequence>MPTKASLSDSVSVDMQSHMTPDPCAVEDQVTAASTDASTVLTDESVVADQALALQVLLSETLVRSITSTHVDVRISVLTQVLQLLQQPWAATQVSDQSILLLFQQLTLSLPRYRDSHSVNSVLDIITAAYSISHGASKQPVECSLLLIASKVLSKELSPSLSPATLFIYSKWTTRILSLAFANIPKTKESAISDEQVSEAAAPFSLSLSFVALLNMQINILDWLFASVSSRGEHDRKHLASGALNAFTRAVIASGRLTPQIILSIILTPSAIDGKESSRLSIPIGICITASRKLHSQDTILRFKDKILMFYSKSILTSKTVVPTHHLVSLGPFIADYVDEVSYQTYVISAADRLLLRSPEVALKVLDHFTRYVSFDVGVVFREKFADSLLNQFKSSNEVIRHDAAAFYRTLSQKSSKDTDLLGVVDIIVKAMSAKSPLPDHRVLFFSMLAHLPSTSAALSGKIISVIPSLVAKESNDLVMVAALSAFGNHVSAYLSHNKCDAQVIAGASFFLISGIKDLKSGVRKAHLSAIAVLVQHPQNFSSFGQGVIGLIDALIGLTEKAQAAGIALLDLKKDTPTFAEACISVQFIIAALQSNEALGLSIFDHLASKKFFGTILALSSPKAFLFSERLYGKLLVSCEEQLAFLEIVISIVRDKQLYESVVADKADEEVLANAVVWGLVNSAAPVRCHGTSLLAAAVVSDKEILERAAVLVRLGLGHLFAGTKSGPSPTTASIAGIKAIQLPEPNIWNDRPTQSSAALGQRALIMIYAILPVDPEPLLKLALKPILLDLAVITSLPILEYIHGADLWVRLCFRCGLDPRSVLELNLSARVNDWLHSSHIDQTIGGISPSFPPMIRKATIASIRLMAEVAADVILPIVLPYSISILSDSDLDAITRTDMLIHATPASQLFDDPVSKRQAIANDRQNASGRNTAEDKWERELKKEIEAKRGKTHDAVTGQSISSASSLLHNSKLSKADRELCAQQFTFEADIRARVETLLGRVTSVLDVLEATLDGIQHSLSDESYHAFGNWTRVVLDTIIRVILRELVAVGAVQQRHTISGRGVLAGNRIVALFFKLVQIVFSASEKNQDALMASSGDYEDVSCKELASCILRCFGVDDLSDYGIAAHVLAESFPVSVRRILDSLTVEYSSSNMLEAPAFAIVFLLIEAVITRQGRVSQLKEKAHTELVMACSDVLLVHCAMPGASRVVPRQHMTTCLVQLIDEFPRLRTAARGGLLALTIAAAQEYEHEVEESEEEEQTTSDEDSEKAMRGVVQVLLDALLSSQEAVRESSLEGLAHLPVFESIASIFDTRVWLARSDISEGVQASATKLWEDVRGDDAAISDNLIPDLVGLTVHSSSDIRKSAGNALCAALSIYPDAVQTTLDSLYALYKEKVADPLPDYDDYGMVIPESLNKPDEWEARSGIAHALKTCVPVILSQTAIESLFAFLIDMEALGDRSSTVQRFMLDAGLTAVQKSGKDHVRALLDKFDAYLSKPAEANASHDRIREAVVILLGTVAQHLDADDQRIPEVVSKLIETLKTPSELVQVAVSECLPALIKVNKQDLPKIVARLLDQLFNAEKYGMRRGAAYGLSGIVKGCGIASLKDFSIMSNLKFAVEDKKNVNRREGALFAYETLSYTLGRLFEPYVIQILPYLLVCYGDSNKQIREATHDTSRVIMSKLSAHCVKLVLPSLLNGLADKAWRTKTGSIEMMASMSALAPKQLSQSLPMIVPSICDALADSHQRVQEAAKEALVQFGSVIKNPEIQELVPILISALVNPNHKTQPALSALLDTTFVHYIDAPSLALLVPIIHRGLKERSGETKKKGAQIMGNMSTLTDQRDLVPYLPTLIPTLKEVLVDPVPENRATAASAFGSMIGKLGEDSFPGLVSELLQELKSDTSPASRSGAAQGLSEVLSGLGLARLEALLPEIIASTSSNRIYVREGFMTLLVFLPATFGEAFTPYIAMMIPAVLRGLADESETVRESALHAGKVIVRKYAKPAINLLLPELKLGLFDTDWRIRQNSMQLLGDLLFRIAGISSKMETSDASADLEEGLGTEHGRQALILALGSERYEAVLASVYIIRGDASAIVRQTSLHVWKSIVSNTPRTLKEILPQIMQILISSLASPNLEKRGVAARTLGDLVQKMGERILIEIIPILEVGLQSDHADTREGVCAGMTEIISAAGKNHLLDFIMHCTPLVKAALVDSVADVREAAAQTFDVLYQHLGNKVIDDILPSLLADLKTGNSEFALEALKEMMSVRSNVIFPVLIPTLIGAPITKFNAQALGSLISVAGSAALNRRLGVILPALMRGLLQDDSAIPDIRDTLRVLMHSIEGDDGIHTVFTLLIDNLRNGKDSATMQSCGEAFTLLFEGSRAVFDIYIPDVMQLLIGCLAGCDGPGVLVACWEALDALVKRIKKDDMERLVHIVRKGIRDAELCLSVGEDIPGFNLPKGILPVLSILLQGLMYGSGDSREQSALGLGEIISRTSETSLKPFVTQITGPLIRVIGDRFPPNVKSAILQTMATLLHRVPAMLKPFLPQLQRTFVKSLSDPSSGSSAMRSRAAKCLTLLIPLQARLDPLVVELVQGLKYVSGDAAATLGGLSVGVGKSATANPTTMRLAIWEALYGLIRSVAINSREMSPASQNTIKALLVEGLDPAASTAAGGHIPERDNSERIGAAKCLGAFCRMLDADASRVFIRTYLTGVDTAAPLHIRHAVLLSLFHIYEDAPEVLQDDFDLRVAASQLISRSLVDDKLEITDAAVYVAQKLVLELDLVQSPAGTLLVETLIQVSLPGLRSTETRREAIVALKGLAKISSKALSPFMAKLVPALMTNVRDRTIPIKLAAERCLVHTFELKSGKSTTVLQTYLQTLDGPSARSIGDYARRVLVKIGERDSDEEEDAMFD</sequence>
<dbReference type="Pfam" id="PF25786">
    <property type="entry name" value="HEAT_GCN1_C"/>
    <property type="match status" value="1"/>
</dbReference>
<dbReference type="InterPro" id="IPR034085">
    <property type="entry name" value="TOG"/>
</dbReference>
<dbReference type="SMART" id="SM01349">
    <property type="entry name" value="TOG"/>
    <property type="match status" value="2"/>
</dbReference>
<dbReference type="EMBL" id="JAFCIX010000388">
    <property type="protein sequence ID" value="KAH6592207.1"/>
    <property type="molecule type" value="Genomic_DNA"/>
</dbReference>
<evidence type="ECO:0000256" key="4">
    <source>
        <dbReference type="SAM" id="Coils"/>
    </source>
</evidence>
<name>A0ABQ8F4U9_9FUNG</name>
<reference evidence="7 8" key="1">
    <citation type="submission" date="2021-02" db="EMBL/GenBank/DDBJ databases">
        <title>Variation within the Batrachochytrium salamandrivorans European outbreak.</title>
        <authorList>
            <person name="Kelly M."/>
            <person name="Pasmans F."/>
            <person name="Shea T.P."/>
            <person name="Munoz J.F."/>
            <person name="Carranza S."/>
            <person name="Cuomo C.A."/>
            <person name="Martel A."/>
        </authorList>
    </citation>
    <scope>NUCLEOTIDE SEQUENCE [LARGE SCALE GENOMIC DNA]</scope>
    <source>
        <strain evidence="7 8">AMFP18/2</strain>
    </source>
</reference>
<keyword evidence="4" id="KW-0175">Coiled coil</keyword>
<evidence type="ECO:0000256" key="5">
    <source>
        <dbReference type="SAM" id="MobiDB-lite"/>
    </source>
</evidence>
<dbReference type="InterPro" id="IPR056810">
    <property type="entry name" value="GNC1-like_N"/>
</dbReference>